<dbReference type="EMBL" id="VOMB01000016">
    <property type="protein sequence ID" value="MBU9764803.1"/>
    <property type="molecule type" value="Genomic_DNA"/>
</dbReference>
<keyword evidence="1" id="KW-0812">Transmembrane</keyword>
<comment type="caution">
    <text evidence="2">The sequence shown here is derived from an EMBL/GenBank/DDBJ whole genome shotgun (WGS) entry which is preliminary data.</text>
</comment>
<sequence>MNSIVRATVGGVCLGAGVAIGAHSGGWFLLLAVALAAMGMAVVAGALTRPVTAGAAGELVPVTVDMIDRSAANPAIASTVVAGEARPAGDAPFRFHHQAQLSRAQIAGLVTDGRGELPSEALGAPPGGLAVTEHRGGRGHAPAALAALAAMWATMLLPPSGIWDLKPLTRSVSAAAPSAISADPGSRPLWQWYDEALAHLRTEAPDALTALLDFDIRDTDVDVEVYLGADRVRVHEGDADGWTTSEATTASRSRDTFTVDDLQGFSVRDFLAGAAAMLPPEHREAAVVEIARNNDDIFGAERPVLAQGRFGQPSITVQGKTDGTIASWWPPDDVAAGLRQVEAALAAAGIPADAADIKDIDLSTGSDGDFSVDFYRGERYSRIRAQAGRFPSAEDPIGEGQFTRFRLSDVSPAVVVAARDDAMRRYEVDPVDRGKAALTIGEWGSDGGARADEVVIEVDFHDAHGGTAVYTLSGELLTG</sequence>
<name>A0ABS6KMK3_9MYCO</name>
<accession>A0ABS6KMK3</accession>
<protein>
    <submittedName>
        <fullName evidence="2">Uncharacterized protein</fullName>
    </submittedName>
</protein>
<keyword evidence="3" id="KW-1185">Reference proteome</keyword>
<evidence type="ECO:0000313" key="2">
    <source>
        <dbReference type="EMBL" id="MBU9764803.1"/>
    </source>
</evidence>
<reference evidence="2 3" key="1">
    <citation type="journal article" date="2021" name="Sci. Rep.">
        <title>Phenotypic and genomic hallmarks of a novel, potentially pathogenic rapidly growing Mycobacterium species related to the Mycobacterium fortuitum complex.</title>
        <authorList>
            <person name="Gharbi R."/>
            <person name="Khanna V."/>
            <person name="Frigui W."/>
            <person name="Mhenni B."/>
            <person name="Brosch R."/>
            <person name="Mardassi H."/>
        </authorList>
    </citation>
    <scope>NUCLEOTIDE SEQUENCE [LARGE SCALE GENOMIC DNA]</scope>
    <source>
        <strain evidence="2 3">TNTM28</strain>
    </source>
</reference>
<evidence type="ECO:0000256" key="1">
    <source>
        <dbReference type="SAM" id="Phobius"/>
    </source>
</evidence>
<dbReference type="RefSeq" id="WP_217157709.1">
    <property type="nucleotide sequence ID" value="NZ_VOMB01000016.1"/>
</dbReference>
<organism evidence="2 3">
    <name type="scientific">[Mycobacterium] fortunisiensis</name>
    <dbReference type="NCBI Taxonomy" id="2600579"/>
    <lineage>
        <taxon>Bacteria</taxon>
        <taxon>Bacillati</taxon>
        <taxon>Actinomycetota</taxon>
        <taxon>Actinomycetes</taxon>
        <taxon>Mycobacteriales</taxon>
        <taxon>Mycobacteriaceae</taxon>
        <taxon>Mycolicibacterium</taxon>
    </lineage>
</organism>
<keyword evidence="1" id="KW-1133">Transmembrane helix</keyword>
<gene>
    <name evidence="2" type="ORF">FR943_13250</name>
</gene>
<evidence type="ECO:0000313" key="3">
    <source>
        <dbReference type="Proteomes" id="UP000812982"/>
    </source>
</evidence>
<dbReference type="Proteomes" id="UP000812982">
    <property type="component" value="Unassembled WGS sequence"/>
</dbReference>
<keyword evidence="1" id="KW-0472">Membrane</keyword>
<proteinExistence type="predicted"/>
<feature type="transmembrane region" description="Helical" evidence="1">
    <location>
        <begin position="27"/>
        <end position="47"/>
    </location>
</feature>